<protein>
    <submittedName>
        <fullName evidence="4">PTPRN</fullName>
        <ecNumber evidence="4">3.1.3.48</ecNumber>
    </submittedName>
</protein>
<dbReference type="PRINTS" id="PR00700">
    <property type="entry name" value="PRTYPHPHTASE"/>
</dbReference>
<feature type="transmembrane region" description="Helical" evidence="2">
    <location>
        <begin position="245"/>
        <end position="267"/>
    </location>
</feature>
<dbReference type="EMBL" id="CAHIKZ030003900">
    <property type="protein sequence ID" value="CAE1305248.1"/>
    <property type="molecule type" value="Genomic_DNA"/>
</dbReference>
<feature type="transmembrane region" description="Helical" evidence="2">
    <location>
        <begin position="387"/>
        <end position="410"/>
    </location>
</feature>
<feature type="domain" description="Tyrosine-protein phosphatase" evidence="3">
    <location>
        <begin position="410"/>
        <end position="516"/>
    </location>
</feature>
<feature type="region of interest" description="Disordered" evidence="1">
    <location>
        <begin position="138"/>
        <end position="163"/>
    </location>
</feature>
<dbReference type="PROSITE" id="PS50055">
    <property type="entry name" value="TYR_PHOSPHATASE_PTP"/>
    <property type="match status" value="1"/>
</dbReference>
<dbReference type="SUPFAM" id="SSF52799">
    <property type="entry name" value="(Phosphotyrosine protein) phosphatases II"/>
    <property type="match status" value="1"/>
</dbReference>
<feature type="transmembrane region" description="Helical" evidence="2">
    <location>
        <begin position="193"/>
        <end position="212"/>
    </location>
</feature>
<dbReference type="PANTHER" id="PTHR46106">
    <property type="entry name" value="IA-2 PROTEIN TYROSINE PHOSPHATASE, ISOFORM C"/>
    <property type="match status" value="1"/>
</dbReference>
<dbReference type="GO" id="GO:0045202">
    <property type="term" value="C:synapse"/>
    <property type="evidence" value="ECO:0007669"/>
    <property type="project" value="TreeGrafter"/>
</dbReference>
<feature type="compositionally biased region" description="Low complexity" evidence="1">
    <location>
        <begin position="144"/>
        <end position="163"/>
    </location>
</feature>
<dbReference type="Gene3D" id="3.90.190.10">
    <property type="entry name" value="Protein tyrosine phosphatase superfamily"/>
    <property type="match status" value="1"/>
</dbReference>
<dbReference type="Proteomes" id="UP000597762">
    <property type="component" value="Unassembled WGS sequence"/>
</dbReference>
<evidence type="ECO:0000259" key="3">
    <source>
        <dbReference type="PROSITE" id="PS50055"/>
    </source>
</evidence>
<feature type="transmembrane region" description="Helical" evidence="2">
    <location>
        <begin position="218"/>
        <end position="238"/>
    </location>
</feature>
<dbReference type="GO" id="GO:0051046">
    <property type="term" value="P:regulation of secretion"/>
    <property type="evidence" value="ECO:0007669"/>
    <property type="project" value="TreeGrafter"/>
</dbReference>
<keyword evidence="2" id="KW-0472">Membrane</keyword>
<dbReference type="InterPro" id="IPR029021">
    <property type="entry name" value="Prot-tyrosine_phosphatase-like"/>
</dbReference>
<dbReference type="PANTHER" id="PTHR46106:SF4">
    <property type="entry name" value="IA-2 PROTEIN TYROSINE PHOSPHATASE, ISOFORM C"/>
    <property type="match status" value="1"/>
</dbReference>
<dbReference type="InterPro" id="IPR000242">
    <property type="entry name" value="PTP_cat"/>
</dbReference>
<dbReference type="InterPro" id="IPR033522">
    <property type="entry name" value="IA-2/IA-2_beta"/>
</dbReference>
<proteinExistence type="predicted"/>
<keyword evidence="4" id="KW-0378">Hydrolase</keyword>
<keyword evidence="2" id="KW-0812">Transmembrane</keyword>
<organism evidence="4 5">
    <name type="scientific">Acanthosepion pharaonis</name>
    <name type="common">Pharaoh cuttlefish</name>
    <name type="synonym">Sepia pharaonis</name>
    <dbReference type="NCBI Taxonomy" id="158019"/>
    <lineage>
        <taxon>Eukaryota</taxon>
        <taxon>Metazoa</taxon>
        <taxon>Spiralia</taxon>
        <taxon>Lophotrochozoa</taxon>
        <taxon>Mollusca</taxon>
        <taxon>Cephalopoda</taxon>
        <taxon>Coleoidea</taxon>
        <taxon>Decapodiformes</taxon>
        <taxon>Sepiida</taxon>
        <taxon>Sepiina</taxon>
        <taxon>Sepiidae</taxon>
        <taxon>Acanthosepion</taxon>
    </lineage>
</organism>
<name>A0A812DSE0_ACAPH</name>
<dbReference type="AlphaFoldDB" id="A0A812DSE0"/>
<evidence type="ECO:0000256" key="1">
    <source>
        <dbReference type="SAM" id="MobiDB-lite"/>
    </source>
</evidence>
<reference evidence="4" key="1">
    <citation type="submission" date="2021-01" db="EMBL/GenBank/DDBJ databases">
        <authorList>
            <person name="Li R."/>
            <person name="Bekaert M."/>
        </authorList>
    </citation>
    <scope>NUCLEOTIDE SEQUENCE</scope>
    <source>
        <strain evidence="4">Farmed</strain>
    </source>
</reference>
<feature type="transmembrane region" description="Helical" evidence="2">
    <location>
        <begin position="318"/>
        <end position="342"/>
    </location>
</feature>
<dbReference type="GO" id="GO:0030141">
    <property type="term" value="C:secretory granule"/>
    <property type="evidence" value="ECO:0007669"/>
    <property type="project" value="InterPro"/>
</dbReference>
<dbReference type="EC" id="3.1.3.48" evidence="4"/>
<evidence type="ECO:0000313" key="4">
    <source>
        <dbReference type="EMBL" id="CAE1305248.1"/>
    </source>
</evidence>
<dbReference type="Pfam" id="PF00102">
    <property type="entry name" value="Y_phosphatase"/>
    <property type="match status" value="1"/>
</dbReference>
<comment type="caution">
    <text evidence="4">The sequence shown here is derived from an EMBL/GenBank/DDBJ whole genome shotgun (WGS) entry which is preliminary data.</text>
</comment>
<gene>
    <name evidence="4" type="ORF">SPHA_57714</name>
</gene>
<evidence type="ECO:0000313" key="5">
    <source>
        <dbReference type="Proteomes" id="UP000597762"/>
    </source>
</evidence>
<feature type="transmembrane region" description="Helical" evidence="2">
    <location>
        <begin position="61"/>
        <end position="85"/>
    </location>
</feature>
<dbReference type="GO" id="GO:0004725">
    <property type="term" value="F:protein tyrosine phosphatase activity"/>
    <property type="evidence" value="ECO:0007669"/>
    <property type="project" value="UniProtKB-EC"/>
</dbReference>
<keyword evidence="2" id="KW-1133">Transmembrane helix</keyword>
<evidence type="ECO:0000256" key="2">
    <source>
        <dbReference type="SAM" id="Phobius"/>
    </source>
</evidence>
<accession>A0A812DSE0</accession>
<keyword evidence="5" id="KW-1185">Reference proteome</keyword>
<dbReference type="SMART" id="SM00194">
    <property type="entry name" value="PTPc"/>
    <property type="match status" value="1"/>
</dbReference>
<feature type="transmembrane region" description="Helical" evidence="2">
    <location>
        <begin position="349"/>
        <end position="375"/>
    </location>
</feature>
<dbReference type="OrthoDB" id="9880441at2759"/>
<sequence length="516" mass="60358">MLKPSVINNQSVICHWPQKRNFPFQKVHHDDLEASTGLKLSTAGIGNEVKVEETAGKTPKYYTLTFALCGSIATALLAVVIFYMFKRQHFSRQKMGQLGNPDTAEASKDYQDLCRQKMQSKTSEKPEPLHAAATRIASVSEAQVRSPSSRSSTSSWSEEPVTSNMDISTGHIVLSYMEDHLQNKDRLDQEWEALSFLSFCHFYNLSSFYPLISLSLPQHLFSLSLLFLLLAFVFFLSFCHFYKLLLLFNFSIISITSLLHSFFSYSIHSTNPFFLPEFLRQSFVTIQNASFGGKWRLHLLKHWNKINQDEDTYFHHQFFLSFFFCTHFHFQLILSLFSFFFCTHFHFQLFLSLFSFFFCTHFHFQLFLSLFSFFFCTHFHFQLFLSLFSFFFCTHFHFQLFLSLFSFFFYDHSRVVLNQSANASASDYINASTITDHDPRNPAYIATQGPLPHTVADFWQMVWEQGSVVIVMLTKLTENGEAMCHRYWPEEGSDLYHIYEVRYLNYHKRNGFSLCS</sequence>